<reference evidence="1" key="2">
    <citation type="journal article" date="2024" name="Plant">
        <title>Genomic evolution and insights into agronomic trait innovations of Sesamum species.</title>
        <authorList>
            <person name="Miao H."/>
            <person name="Wang L."/>
            <person name="Qu L."/>
            <person name="Liu H."/>
            <person name="Sun Y."/>
            <person name="Le M."/>
            <person name="Wang Q."/>
            <person name="Wei S."/>
            <person name="Zheng Y."/>
            <person name="Lin W."/>
            <person name="Duan Y."/>
            <person name="Cao H."/>
            <person name="Xiong S."/>
            <person name="Wang X."/>
            <person name="Wei L."/>
            <person name="Li C."/>
            <person name="Ma Q."/>
            <person name="Ju M."/>
            <person name="Zhao R."/>
            <person name="Li G."/>
            <person name="Mu C."/>
            <person name="Tian Q."/>
            <person name="Mei H."/>
            <person name="Zhang T."/>
            <person name="Gao T."/>
            <person name="Zhang H."/>
        </authorList>
    </citation>
    <scope>NUCLEOTIDE SEQUENCE</scope>
    <source>
        <strain evidence="1">3651</strain>
    </source>
</reference>
<evidence type="ECO:0000313" key="2">
    <source>
        <dbReference type="Proteomes" id="UP001293254"/>
    </source>
</evidence>
<keyword evidence="2" id="KW-1185">Reference proteome</keyword>
<dbReference type="EMBL" id="JACGWO010000001">
    <property type="protein sequence ID" value="KAK4438506.1"/>
    <property type="molecule type" value="Genomic_DNA"/>
</dbReference>
<accession>A0AAE1YY98</accession>
<reference evidence="1" key="1">
    <citation type="submission" date="2020-06" db="EMBL/GenBank/DDBJ databases">
        <authorList>
            <person name="Li T."/>
            <person name="Hu X."/>
            <person name="Zhang T."/>
            <person name="Song X."/>
            <person name="Zhang H."/>
            <person name="Dai N."/>
            <person name="Sheng W."/>
            <person name="Hou X."/>
            <person name="Wei L."/>
        </authorList>
    </citation>
    <scope>NUCLEOTIDE SEQUENCE</scope>
    <source>
        <strain evidence="1">3651</strain>
        <tissue evidence="1">Leaf</tissue>
    </source>
</reference>
<gene>
    <name evidence="1" type="ORF">Salat_0184900</name>
</gene>
<organism evidence="1 2">
    <name type="scientific">Sesamum alatum</name>
    <dbReference type="NCBI Taxonomy" id="300844"/>
    <lineage>
        <taxon>Eukaryota</taxon>
        <taxon>Viridiplantae</taxon>
        <taxon>Streptophyta</taxon>
        <taxon>Embryophyta</taxon>
        <taxon>Tracheophyta</taxon>
        <taxon>Spermatophyta</taxon>
        <taxon>Magnoliopsida</taxon>
        <taxon>eudicotyledons</taxon>
        <taxon>Gunneridae</taxon>
        <taxon>Pentapetalae</taxon>
        <taxon>asterids</taxon>
        <taxon>lamiids</taxon>
        <taxon>Lamiales</taxon>
        <taxon>Pedaliaceae</taxon>
        <taxon>Sesamum</taxon>
    </lineage>
</organism>
<name>A0AAE1YY98_9LAMI</name>
<dbReference type="Proteomes" id="UP001293254">
    <property type="component" value="Unassembled WGS sequence"/>
</dbReference>
<sequence>MSVRLDAGDPLRRSFPVKFEHRSPWHGALRTSGLFGVIRVSLAFITSSSFHGSSVESVLVVPSCVRQTVVGREVERTRRDLKLTEEEEGGLVIAAGLWENESYGDRALEGCPWIFYRNIIILNAINSYENLLQVDLDWFNFYVHIHDLLLSKMHLGIATHIGNRVGKFYDMDMDEPGCSGATFVCENRSMLIVPSGVH</sequence>
<evidence type="ECO:0000313" key="1">
    <source>
        <dbReference type="EMBL" id="KAK4438506.1"/>
    </source>
</evidence>
<comment type="caution">
    <text evidence="1">The sequence shown here is derived from an EMBL/GenBank/DDBJ whole genome shotgun (WGS) entry which is preliminary data.</text>
</comment>
<dbReference type="AlphaFoldDB" id="A0AAE1YY98"/>
<proteinExistence type="predicted"/>
<protein>
    <submittedName>
        <fullName evidence="1">Uncharacterized protein</fullName>
    </submittedName>
</protein>